<evidence type="ECO:0000313" key="15">
    <source>
        <dbReference type="EMBL" id="HJD97277.1"/>
    </source>
</evidence>
<comment type="similarity">
    <text evidence="3 11 14">Belongs to the phosphoglycerate kinase family.</text>
</comment>
<dbReference type="PRINTS" id="PR00477">
    <property type="entry name" value="PHGLYCKINASE"/>
</dbReference>
<dbReference type="SUPFAM" id="SSF53748">
    <property type="entry name" value="Phosphoglycerate kinase"/>
    <property type="match status" value="1"/>
</dbReference>
<dbReference type="GO" id="GO:0004618">
    <property type="term" value="F:phosphoglycerate kinase activity"/>
    <property type="evidence" value="ECO:0007669"/>
    <property type="project" value="UniProtKB-UniRule"/>
</dbReference>
<dbReference type="InterPro" id="IPR015824">
    <property type="entry name" value="Phosphoglycerate_kinase_N"/>
</dbReference>
<feature type="binding site" evidence="11 13">
    <location>
        <begin position="345"/>
        <end position="348"/>
    </location>
    <ligand>
        <name>ATP</name>
        <dbReference type="ChEBI" id="CHEBI:30616"/>
    </ligand>
</feature>
<evidence type="ECO:0000256" key="7">
    <source>
        <dbReference type="ARBA" id="ARBA00022679"/>
    </source>
</evidence>
<evidence type="ECO:0000256" key="11">
    <source>
        <dbReference type="HAMAP-Rule" id="MF_00145"/>
    </source>
</evidence>
<dbReference type="PIRSF" id="PIRSF000724">
    <property type="entry name" value="Pgk"/>
    <property type="match status" value="1"/>
</dbReference>
<comment type="subcellular location">
    <subcellularLocation>
        <location evidence="2 11">Cytoplasm</location>
    </subcellularLocation>
</comment>
<dbReference type="PANTHER" id="PTHR11406:SF23">
    <property type="entry name" value="PHOSPHOGLYCERATE KINASE 1, CHLOROPLASTIC-RELATED"/>
    <property type="match status" value="1"/>
</dbReference>
<dbReference type="GO" id="GO:0006094">
    <property type="term" value="P:gluconeogenesis"/>
    <property type="evidence" value="ECO:0007669"/>
    <property type="project" value="TreeGrafter"/>
</dbReference>
<keyword evidence="7 11" id="KW-0808">Transferase</keyword>
<comment type="caution">
    <text evidence="11">Lacks conserved residue(s) required for the propagation of feature annotation.</text>
</comment>
<feature type="binding site" evidence="12">
    <location>
        <position position="146"/>
    </location>
    <ligand>
        <name>(2R)-3-phosphoglycerate</name>
        <dbReference type="ChEBI" id="CHEBI:58272"/>
    </ligand>
</feature>
<dbReference type="FunFam" id="3.40.50.1260:FF:000002">
    <property type="entry name" value="Phosphoglycerate kinase"/>
    <property type="match status" value="1"/>
</dbReference>
<dbReference type="InterPro" id="IPR015911">
    <property type="entry name" value="Phosphoglycerate_kinase_CS"/>
</dbReference>
<sequence length="392" mass="41554">MKALTMNDVDMKGKRVVMRVDVNVPIHDGVITSDKRIRAVLPTIKKALDAGAGVILLAHLGRPTEGEFEEKYSLRPVAAHMGKLLGMDVAFCADPLNGVECKPGEVVLCENVRFFKGEKKNNEELAAKYAAMGDIYVMDAFGAAHRAQASTEGALRKAPVAVAGPLMFAEMEAATKLLDNPERPLYAIIGGSKVSTKLTVLENLLKHVDGLIVGGGIANTFLEAAGFNMGSSLVEKDLIPEAKRLIEMAKERNVILPLPTDVVVAPSFERASEAVTKKVSELGAEDCAFDIGEETAREYARLLADARTIVWNGPVGAFETVPFDKGSRALADILADCDAYTLVCGGDTVAAVESFGVAAKMGYLSTGGGAFLEVLEGKTLPAVAALADVAFK</sequence>
<dbReference type="PROSITE" id="PS00111">
    <property type="entry name" value="PGLYCERATE_KINASE"/>
    <property type="match status" value="1"/>
</dbReference>
<evidence type="ECO:0000256" key="5">
    <source>
        <dbReference type="ARBA" id="ARBA00013061"/>
    </source>
</evidence>
<gene>
    <name evidence="11" type="primary">pgk</name>
    <name evidence="15" type="ORF">K8W16_06495</name>
</gene>
<dbReference type="PANTHER" id="PTHR11406">
    <property type="entry name" value="PHOSPHOGLYCERATE KINASE"/>
    <property type="match status" value="1"/>
</dbReference>
<feature type="binding site" evidence="12">
    <location>
        <position position="113"/>
    </location>
    <ligand>
        <name>(2R)-3-phosphoglycerate</name>
        <dbReference type="ChEBI" id="CHEBI:58272"/>
    </ligand>
</feature>
<organism evidence="15 16">
    <name type="scientific">Mailhella massiliensis</name>
    <dbReference type="NCBI Taxonomy" id="1903261"/>
    <lineage>
        <taxon>Bacteria</taxon>
        <taxon>Pseudomonadati</taxon>
        <taxon>Thermodesulfobacteriota</taxon>
        <taxon>Desulfovibrionia</taxon>
        <taxon>Desulfovibrionales</taxon>
        <taxon>Desulfovibrionaceae</taxon>
        <taxon>Mailhella</taxon>
    </lineage>
</organism>
<dbReference type="InterPro" id="IPR036043">
    <property type="entry name" value="Phosphoglycerate_kinase_sf"/>
</dbReference>
<evidence type="ECO:0000256" key="13">
    <source>
        <dbReference type="PIRSR" id="PIRSR000724-2"/>
    </source>
</evidence>
<dbReference type="AlphaFoldDB" id="A0A921DSS8"/>
<comment type="caution">
    <text evidence="15">The sequence shown here is derived from an EMBL/GenBank/DDBJ whole genome shotgun (WGS) entry which is preliminary data.</text>
</comment>
<keyword evidence="10 11" id="KW-0067">ATP-binding</keyword>
<feature type="binding site" evidence="11">
    <location>
        <position position="146"/>
    </location>
    <ligand>
        <name>substrate</name>
    </ligand>
</feature>
<dbReference type="EMBL" id="DYZA01000127">
    <property type="protein sequence ID" value="HJD97277.1"/>
    <property type="molecule type" value="Genomic_DNA"/>
</dbReference>
<dbReference type="FunFam" id="3.40.50.1260:FF:000001">
    <property type="entry name" value="Phosphoglycerate kinase"/>
    <property type="match status" value="1"/>
</dbReference>
<feature type="binding site" evidence="11 13">
    <location>
        <position position="197"/>
    </location>
    <ligand>
        <name>ATP</name>
        <dbReference type="ChEBI" id="CHEBI:30616"/>
    </ligand>
</feature>
<dbReference type="GO" id="GO:0043531">
    <property type="term" value="F:ADP binding"/>
    <property type="evidence" value="ECO:0007669"/>
    <property type="project" value="TreeGrafter"/>
</dbReference>
<dbReference type="InterPro" id="IPR001576">
    <property type="entry name" value="Phosphoglycerate_kinase"/>
</dbReference>
<dbReference type="Gene3D" id="3.40.50.1260">
    <property type="entry name" value="Phosphoglycerate kinase, N-terminal domain"/>
    <property type="match status" value="2"/>
</dbReference>
<comment type="pathway">
    <text evidence="11">Carbohydrate degradation; glycolysis; pyruvate from D-glyceraldehyde 3-phosphate: step 2/5.</text>
</comment>
<dbReference type="RefSeq" id="WP_304122250.1">
    <property type="nucleotide sequence ID" value="NZ_DYZA01000127.1"/>
</dbReference>
<evidence type="ECO:0000256" key="9">
    <source>
        <dbReference type="ARBA" id="ARBA00022777"/>
    </source>
</evidence>
<dbReference type="Proteomes" id="UP000698963">
    <property type="component" value="Unassembled WGS sequence"/>
</dbReference>
<feature type="binding site" evidence="11">
    <location>
        <position position="113"/>
    </location>
    <ligand>
        <name>substrate</name>
    </ligand>
</feature>
<evidence type="ECO:0000256" key="2">
    <source>
        <dbReference type="ARBA" id="ARBA00004496"/>
    </source>
</evidence>
<dbReference type="GO" id="GO:0005829">
    <property type="term" value="C:cytosol"/>
    <property type="evidence" value="ECO:0007669"/>
    <property type="project" value="TreeGrafter"/>
</dbReference>
<evidence type="ECO:0000256" key="1">
    <source>
        <dbReference type="ARBA" id="ARBA00000642"/>
    </source>
</evidence>
<dbReference type="GO" id="GO:0006096">
    <property type="term" value="P:glycolytic process"/>
    <property type="evidence" value="ECO:0007669"/>
    <property type="project" value="UniProtKB-UniRule"/>
</dbReference>
<comment type="catalytic activity">
    <reaction evidence="1 11 14">
        <text>(2R)-3-phosphoglycerate + ATP = (2R)-3-phospho-glyceroyl phosphate + ADP</text>
        <dbReference type="Rhea" id="RHEA:14801"/>
        <dbReference type="ChEBI" id="CHEBI:30616"/>
        <dbReference type="ChEBI" id="CHEBI:57604"/>
        <dbReference type="ChEBI" id="CHEBI:58272"/>
        <dbReference type="ChEBI" id="CHEBI:456216"/>
        <dbReference type="EC" id="2.7.2.3"/>
    </reaction>
</comment>
<name>A0A921DSS8_9BACT</name>
<evidence type="ECO:0000313" key="16">
    <source>
        <dbReference type="Proteomes" id="UP000698963"/>
    </source>
</evidence>
<keyword evidence="9 11" id="KW-0418">Kinase</keyword>
<dbReference type="GO" id="GO:0005524">
    <property type="term" value="F:ATP binding"/>
    <property type="evidence" value="ECO:0007669"/>
    <property type="project" value="UniProtKB-KW"/>
</dbReference>
<feature type="binding site" evidence="11 12">
    <location>
        <begin position="59"/>
        <end position="62"/>
    </location>
    <ligand>
        <name>substrate</name>
    </ligand>
</feature>
<keyword evidence="8 11" id="KW-0547">Nucleotide-binding</keyword>
<dbReference type="Pfam" id="PF00162">
    <property type="entry name" value="PGK"/>
    <property type="match status" value="1"/>
</dbReference>
<proteinExistence type="inferred from homology"/>
<evidence type="ECO:0000256" key="14">
    <source>
        <dbReference type="RuleBase" id="RU000532"/>
    </source>
</evidence>
<reference evidence="15" key="2">
    <citation type="submission" date="2021-09" db="EMBL/GenBank/DDBJ databases">
        <authorList>
            <person name="Gilroy R."/>
        </authorList>
    </citation>
    <scope>NUCLEOTIDE SEQUENCE</scope>
    <source>
        <strain evidence="15">ChiGjej2B2-19336</strain>
    </source>
</reference>
<evidence type="ECO:0000256" key="8">
    <source>
        <dbReference type="ARBA" id="ARBA00022741"/>
    </source>
</evidence>
<feature type="binding site" evidence="11 13">
    <location>
        <position position="319"/>
    </location>
    <ligand>
        <name>ATP</name>
        <dbReference type="ChEBI" id="CHEBI:30616"/>
    </ligand>
</feature>
<reference evidence="15" key="1">
    <citation type="journal article" date="2021" name="PeerJ">
        <title>Extensive microbial diversity within the chicken gut microbiome revealed by metagenomics and culture.</title>
        <authorList>
            <person name="Gilroy R."/>
            <person name="Ravi A."/>
            <person name="Getino M."/>
            <person name="Pursley I."/>
            <person name="Horton D.L."/>
            <person name="Alikhan N.F."/>
            <person name="Baker D."/>
            <person name="Gharbi K."/>
            <person name="Hall N."/>
            <person name="Watson M."/>
            <person name="Adriaenssens E.M."/>
            <person name="Foster-Nyarko E."/>
            <person name="Jarju S."/>
            <person name="Secka A."/>
            <person name="Antonio M."/>
            <person name="Oren A."/>
            <person name="Chaudhuri R.R."/>
            <person name="La Ragione R."/>
            <person name="Hildebrand F."/>
            <person name="Pallen M.J."/>
        </authorList>
    </citation>
    <scope>NUCLEOTIDE SEQUENCE</scope>
    <source>
        <strain evidence="15">ChiGjej2B2-19336</strain>
    </source>
</reference>
<feature type="binding site" evidence="11 12">
    <location>
        <begin position="21"/>
        <end position="23"/>
    </location>
    <ligand>
        <name>substrate</name>
    </ligand>
</feature>
<dbReference type="EC" id="2.7.2.3" evidence="5 11"/>
<feature type="binding site" evidence="12">
    <location>
        <position position="36"/>
    </location>
    <ligand>
        <name>(2R)-3-phosphoglycerate</name>
        <dbReference type="ChEBI" id="CHEBI:58272"/>
    </ligand>
</feature>
<comment type="subunit">
    <text evidence="4 11">Monomer.</text>
</comment>
<dbReference type="HAMAP" id="MF_00145">
    <property type="entry name" value="Phosphoglyc_kinase"/>
    <property type="match status" value="1"/>
</dbReference>
<protein>
    <recommendedName>
        <fullName evidence="5 11">Phosphoglycerate kinase</fullName>
        <ecNumber evidence="5 11">2.7.2.3</ecNumber>
    </recommendedName>
</protein>
<evidence type="ECO:0000256" key="12">
    <source>
        <dbReference type="PIRSR" id="PIRSR000724-1"/>
    </source>
</evidence>
<evidence type="ECO:0000256" key="6">
    <source>
        <dbReference type="ARBA" id="ARBA00022490"/>
    </source>
</evidence>
<keyword evidence="6 11" id="KW-0963">Cytoplasm</keyword>
<evidence type="ECO:0000256" key="4">
    <source>
        <dbReference type="ARBA" id="ARBA00011245"/>
    </source>
</evidence>
<keyword evidence="11" id="KW-0324">Glycolysis</keyword>
<evidence type="ECO:0000256" key="10">
    <source>
        <dbReference type="ARBA" id="ARBA00022840"/>
    </source>
</evidence>
<evidence type="ECO:0000256" key="3">
    <source>
        <dbReference type="ARBA" id="ARBA00008982"/>
    </source>
</evidence>
<accession>A0A921DSS8</accession>
<feature type="binding site" evidence="11">
    <location>
        <position position="36"/>
    </location>
    <ligand>
        <name>substrate</name>
    </ligand>
</feature>